<proteinExistence type="predicted"/>
<gene>
    <name evidence="1" type="ORF">CVE23_13330</name>
</gene>
<organism evidence="1 2">
    <name type="scientific">Dickeya fangzhongdai</name>
    <dbReference type="NCBI Taxonomy" id="1778540"/>
    <lineage>
        <taxon>Bacteria</taxon>
        <taxon>Pseudomonadati</taxon>
        <taxon>Pseudomonadota</taxon>
        <taxon>Gammaproteobacteria</taxon>
        <taxon>Enterobacterales</taxon>
        <taxon>Pectobacteriaceae</taxon>
        <taxon>Dickeya</taxon>
    </lineage>
</organism>
<evidence type="ECO:0000313" key="1">
    <source>
        <dbReference type="EMBL" id="ATZ94871.1"/>
    </source>
</evidence>
<dbReference type="InterPro" id="IPR033134">
    <property type="entry name" value="Asp/Glu_racemase_AS_2"/>
</dbReference>
<dbReference type="InterPro" id="IPR015942">
    <property type="entry name" value="Asp/Glu/hydantoin_racemase"/>
</dbReference>
<dbReference type="KEGG" id="dfn:CVE23_13330"/>
<evidence type="ECO:0000313" key="2">
    <source>
        <dbReference type="Proteomes" id="UP000231901"/>
    </source>
</evidence>
<evidence type="ECO:0008006" key="3">
    <source>
        <dbReference type="Google" id="ProtNLM"/>
    </source>
</evidence>
<dbReference type="Gene3D" id="3.40.50.1860">
    <property type="match status" value="1"/>
</dbReference>
<dbReference type="Proteomes" id="UP000231901">
    <property type="component" value="Chromosome"/>
</dbReference>
<dbReference type="GO" id="GO:0047661">
    <property type="term" value="F:amino-acid racemase activity"/>
    <property type="evidence" value="ECO:0007669"/>
    <property type="project" value="InterPro"/>
</dbReference>
<dbReference type="Pfam" id="PF01177">
    <property type="entry name" value="Asp_Glu_race"/>
    <property type="match status" value="1"/>
</dbReference>
<reference evidence="2" key="1">
    <citation type="journal article" date="2018" name="Genome Announc.">
        <title>Complete genome sequence of a Dickeya fangzhongdai type strain causing bleeding canker of pear tree trunks.</title>
        <authorList>
            <person name="Zhao Y."/>
            <person name="Tian Y."/>
            <person name="Li X."/>
            <person name="Hu B."/>
        </authorList>
    </citation>
    <scope>NUCLEOTIDE SEQUENCE [LARGE SCALE GENOMIC DNA]</scope>
    <source>
        <strain evidence="2">DSM 101947</strain>
    </source>
</reference>
<sequence>MLGTRVTMAADFFKKPFREAGINVAIPDREAITFIAEKILTELERGIVRPQTQAVFLNIMQRMKDEQGIDAVILGCTELPLLFNGVTLPVASLDTMQTHINALLDVMLADRSID</sequence>
<accession>A0A2K8QMZ2</accession>
<dbReference type="EMBL" id="CP025003">
    <property type="protein sequence ID" value="ATZ94871.1"/>
    <property type="molecule type" value="Genomic_DNA"/>
</dbReference>
<keyword evidence="2" id="KW-1185">Reference proteome</keyword>
<dbReference type="InterPro" id="IPR001920">
    <property type="entry name" value="Asp/Glu_race"/>
</dbReference>
<dbReference type="AlphaFoldDB" id="A0A2K8QMZ2"/>
<dbReference type="SUPFAM" id="SSF53681">
    <property type="entry name" value="Aspartate/glutamate racemase"/>
    <property type="match status" value="1"/>
</dbReference>
<protein>
    <recommendedName>
        <fullName evidence="3">Aspartate racemase</fullName>
    </recommendedName>
</protein>
<name>A0A2K8QMZ2_9GAMM</name>
<dbReference type="PROSITE" id="PS00924">
    <property type="entry name" value="ASP_GLU_RACEMASE_2"/>
    <property type="match status" value="1"/>
</dbReference>